<dbReference type="AlphaFoldDB" id="A0A4R2I9X4"/>
<protein>
    <submittedName>
        <fullName evidence="2">Uncharacterized protein</fullName>
    </submittedName>
</protein>
<feature type="signal peptide" evidence="1">
    <location>
        <begin position="1"/>
        <end position="25"/>
    </location>
</feature>
<proteinExistence type="predicted"/>
<dbReference type="RefSeq" id="WP_131997239.1">
    <property type="nucleotide sequence ID" value="NZ_JACGXM010000010.1"/>
</dbReference>
<evidence type="ECO:0000313" key="2">
    <source>
        <dbReference type="EMBL" id="TCO40836.1"/>
    </source>
</evidence>
<name>A0A4R2I9X4_9GAMM</name>
<gene>
    <name evidence="2" type="ORF">EV148_104199</name>
</gene>
<accession>A0A4R2I9X4</accession>
<keyword evidence="1" id="KW-0732">Signal</keyword>
<dbReference type="EMBL" id="SLWQ01000004">
    <property type="protein sequence ID" value="TCO40836.1"/>
    <property type="molecule type" value="Genomic_DNA"/>
</dbReference>
<comment type="caution">
    <text evidence="2">The sequence shown here is derived from an EMBL/GenBank/DDBJ whole genome shotgun (WGS) entry which is preliminary data.</text>
</comment>
<reference evidence="2 3" key="1">
    <citation type="journal article" date="2015" name="Stand. Genomic Sci.">
        <title>Genomic Encyclopedia of Bacterial and Archaeal Type Strains, Phase III: the genomes of soil and plant-associated and newly described type strains.</title>
        <authorList>
            <person name="Whitman W.B."/>
            <person name="Woyke T."/>
            <person name="Klenk H.P."/>
            <person name="Zhou Y."/>
            <person name="Lilburn T.G."/>
            <person name="Beck B.J."/>
            <person name="De Vos P."/>
            <person name="Vandamme P."/>
            <person name="Eisen J.A."/>
            <person name="Garrity G."/>
            <person name="Hugenholtz P."/>
            <person name="Kyrpides N.C."/>
        </authorList>
    </citation>
    <scope>NUCLEOTIDE SEQUENCE [LARGE SCALE GENOMIC DNA]</scope>
    <source>
        <strain evidence="2 3">A3</strain>
    </source>
</reference>
<feature type="chain" id="PRO_5020486616" evidence="1">
    <location>
        <begin position="26"/>
        <end position="258"/>
    </location>
</feature>
<organism evidence="2 3">
    <name type="scientific">Dokdonella fugitiva</name>
    <dbReference type="NCBI Taxonomy" id="328517"/>
    <lineage>
        <taxon>Bacteria</taxon>
        <taxon>Pseudomonadati</taxon>
        <taxon>Pseudomonadota</taxon>
        <taxon>Gammaproteobacteria</taxon>
        <taxon>Lysobacterales</taxon>
        <taxon>Rhodanobacteraceae</taxon>
        <taxon>Dokdonella</taxon>
    </lineage>
</organism>
<sequence>MSVSNGSIFAAFAAALAIMSSGCVTNTQPRTQPVTGTRIVLIDTLDSAVMNAHMGMTVFGNYNEPIENDWNVPASAEAYVTALFKAEGNDVVKVEPDPQRLDALRKGAHLRTGWSEFHVDPTFAAWFKSLLDGNRATAVIVLRGAETQVVPNSVARYSGYGVLSIMGFKPSEATLFSLVYADVLTGEPLAMMRHEGPVRCRKRIPTASMDVANLKDLTAKDLQPFREDLVRIVNRGIGHDISASGLLRKTVPACEFEK</sequence>
<keyword evidence="3" id="KW-1185">Reference proteome</keyword>
<evidence type="ECO:0000313" key="3">
    <source>
        <dbReference type="Proteomes" id="UP000294862"/>
    </source>
</evidence>
<dbReference type="Proteomes" id="UP000294862">
    <property type="component" value="Unassembled WGS sequence"/>
</dbReference>
<dbReference type="OrthoDB" id="9814760at2"/>
<evidence type="ECO:0000256" key="1">
    <source>
        <dbReference type="SAM" id="SignalP"/>
    </source>
</evidence>